<evidence type="ECO:0000313" key="3">
    <source>
        <dbReference type="Proteomes" id="UP000182761"/>
    </source>
</evidence>
<feature type="chain" id="PRO_5007049749" evidence="1">
    <location>
        <begin position="23"/>
        <end position="651"/>
    </location>
</feature>
<dbReference type="SUPFAM" id="SSF56935">
    <property type="entry name" value="Porins"/>
    <property type="match status" value="1"/>
</dbReference>
<sequence length="651" mass="76375">MSRTKIFFICFFSNIVSIFSFAQVTEDKTNQLPATNITTSVSDSIKFYNPTIQSYKYWTENNTKEVFDTVLTINKYYKNKMYNHKDSFGAMPFSNIGHAFNPLLYSTKINSEIDLIPTGKSFNLIEADEVRYFDVQTPMTEFQYNNGYKQGHSLSSLFTHNINSKLNYSIQYRGLRSEGKYLEQLSSNNTLLFTLNYHTKNQKYNLWTHYITANVDDEENGGIQFPKNFEDGDSRFKDRDRMEVNLTGAQSKYGRRRFYLGQQLGIINSGKNTYPLSIKNIFTAESSHYTYEEFKNLNTYFSDKKGIFNADNLKSHYNTKKLRKITSRSMAVFDWNDKLHLETGFKYEHLEFNLDRIVDPSITFPKNLKDDRIGIAGKLSFNWKKEIVLKTQGEAMTGNEFKNSYYLDNYLIISPLKDYYVGINLGVNSQLPSLNLLYNQSFYKSMNYFVQDPENEKTVQVGGELHIRPYNTRVFTQFYNIKNYTYLDSDYLPKQFSSSVDIVQVGIKNSFQYKKFHLETHLAYQNVTDNKPLLPLPNFIGRATIYYQSKAFKNNAEFQLGLNAYYFNKFQSRLFVPVINEFRLQSKTENYNIGEYPVLDLFLHFKVKRMLIILEGQHFNSSFSGYKFYSSPLNPYTDFRLNVGILWYIFT</sequence>
<feature type="signal peptide" evidence="1">
    <location>
        <begin position="1"/>
        <end position="22"/>
    </location>
</feature>
<dbReference type="RefSeq" id="WP_055425038.1">
    <property type="nucleotide sequence ID" value="NZ_FCOR01000003.1"/>
</dbReference>
<dbReference type="EMBL" id="FCOR01000003">
    <property type="protein sequence ID" value="CVK15814.1"/>
    <property type="molecule type" value="Genomic_DNA"/>
</dbReference>
<reference evidence="2 3" key="1">
    <citation type="submission" date="2016-01" db="EMBL/GenBank/DDBJ databases">
        <authorList>
            <person name="McClelland M."/>
            <person name="Jain A."/>
            <person name="Saraogi P."/>
            <person name="Mendelson R."/>
            <person name="Westerman R."/>
            <person name="SanMiguel P."/>
            <person name="Csonka L."/>
        </authorList>
    </citation>
    <scope>NUCLEOTIDE SEQUENCE [LARGE SCALE GENOMIC DNA]</scope>
    <source>
        <strain evidence="2 3">R-53146</strain>
    </source>
</reference>
<dbReference type="InterPro" id="IPR025631">
    <property type="entry name" value="Porin_10"/>
</dbReference>
<dbReference type="AlphaFoldDB" id="A0A0X3AN80"/>
<dbReference type="Proteomes" id="UP000182761">
    <property type="component" value="Unassembled WGS sequence"/>
</dbReference>
<dbReference type="OrthoDB" id="9812454at2"/>
<protein>
    <submittedName>
        <fullName evidence="2">Putative porin</fullName>
    </submittedName>
</protein>
<evidence type="ECO:0000313" key="2">
    <source>
        <dbReference type="EMBL" id="CVK15814.1"/>
    </source>
</evidence>
<dbReference type="STRING" id="1586267.GCA_001418685_00647"/>
<keyword evidence="3" id="KW-1185">Reference proteome</keyword>
<accession>A0A0X3AN80</accession>
<keyword evidence="1" id="KW-0732">Signal</keyword>
<evidence type="ECO:0000256" key="1">
    <source>
        <dbReference type="SAM" id="SignalP"/>
    </source>
</evidence>
<organism evidence="2 3">
    <name type="scientific">Apibacter mensalis</name>
    <dbReference type="NCBI Taxonomy" id="1586267"/>
    <lineage>
        <taxon>Bacteria</taxon>
        <taxon>Pseudomonadati</taxon>
        <taxon>Bacteroidota</taxon>
        <taxon>Flavobacteriia</taxon>
        <taxon>Flavobacteriales</taxon>
        <taxon>Weeksellaceae</taxon>
        <taxon>Apibacter</taxon>
    </lineage>
</organism>
<proteinExistence type="predicted"/>
<dbReference type="Pfam" id="PF14121">
    <property type="entry name" value="Porin_10"/>
    <property type="match status" value="1"/>
</dbReference>
<name>A0A0X3AN80_9FLAO</name>
<gene>
    <name evidence="2" type="ORF">Ga0061079_103124</name>
</gene>